<feature type="domain" description="PX" evidence="3">
    <location>
        <begin position="6"/>
        <end position="118"/>
    </location>
</feature>
<proteinExistence type="predicted"/>
<dbReference type="AlphaFoldDB" id="F0ZQ57"/>
<dbReference type="Gene3D" id="3.30.1520.10">
    <property type="entry name" value="Phox-like domain"/>
    <property type="match status" value="1"/>
</dbReference>
<dbReference type="GeneID" id="10502661"/>
<dbReference type="VEuPathDB" id="AmoebaDB:DICPUDRAFT_88567"/>
<dbReference type="RefSeq" id="XP_003289561.1">
    <property type="nucleotide sequence ID" value="XM_003289513.1"/>
</dbReference>
<accession>F0ZQ57</accession>
<dbReference type="InterPro" id="IPR035892">
    <property type="entry name" value="C2_domain_sf"/>
</dbReference>
<gene>
    <name evidence="4" type="ORF">DICPUDRAFT_88567</name>
</gene>
<dbReference type="Proteomes" id="UP000001064">
    <property type="component" value="Unassembled WGS sequence"/>
</dbReference>
<protein>
    <recommendedName>
        <fullName evidence="3">PX domain-containing protein</fullName>
    </recommendedName>
</protein>
<dbReference type="GO" id="GO:0031901">
    <property type="term" value="C:early endosome membrane"/>
    <property type="evidence" value="ECO:0000318"/>
    <property type="project" value="GO_Central"/>
</dbReference>
<dbReference type="GO" id="GO:0005829">
    <property type="term" value="C:cytosol"/>
    <property type="evidence" value="ECO:0007669"/>
    <property type="project" value="GOC"/>
</dbReference>
<evidence type="ECO:0000256" key="1">
    <source>
        <dbReference type="ARBA" id="ARBA00004287"/>
    </source>
</evidence>
<dbReference type="Gene3D" id="2.60.40.150">
    <property type="entry name" value="C2 domain"/>
    <property type="match status" value="1"/>
</dbReference>
<organism evidence="4 5">
    <name type="scientific">Dictyostelium purpureum</name>
    <name type="common">Slime mold</name>
    <dbReference type="NCBI Taxonomy" id="5786"/>
    <lineage>
        <taxon>Eukaryota</taxon>
        <taxon>Amoebozoa</taxon>
        <taxon>Evosea</taxon>
        <taxon>Eumycetozoa</taxon>
        <taxon>Dictyostelia</taxon>
        <taxon>Dictyosteliales</taxon>
        <taxon>Dictyosteliaceae</taxon>
        <taxon>Dictyostelium</taxon>
    </lineage>
</organism>
<dbReference type="PROSITE" id="PS50195">
    <property type="entry name" value="PX"/>
    <property type="match status" value="1"/>
</dbReference>
<dbReference type="InterPro" id="IPR001683">
    <property type="entry name" value="PX_dom"/>
</dbReference>
<feature type="compositionally biased region" description="Low complexity" evidence="2">
    <location>
        <begin position="234"/>
        <end position="245"/>
    </location>
</feature>
<dbReference type="InterPro" id="IPR028662">
    <property type="entry name" value="SNX8/Mvp1"/>
</dbReference>
<dbReference type="FunCoup" id="F0ZQ57">
    <property type="interactions" value="104"/>
</dbReference>
<evidence type="ECO:0000256" key="2">
    <source>
        <dbReference type="SAM" id="MobiDB-lite"/>
    </source>
</evidence>
<sequence length="298" mass="33659">MEENVDVRNVSIMIAENREQYGKKFTEYIIDVTTSSGSEYTIARRFSEFFSLYELLVHNFQIQFQFPPKKLNKFSGNIIEARKKSLQDFLKFLVIHPSLSVRKSSDLSRFLDQNTPNFNNKLTKEKVTFEEVNQKKKSIKLELSIVEGRDFKIPKKSMWDIVSFVMWEVGHEPDPSTVKSSNKTPLIAGPYPRFGHKTRVTIKKDSEKILYFKIFNKDTGAVGSAASTHGGADSNHNSSSSLGSPPNSPTRGNNDNIELIGTCSIDIEKLQITNQSPTLHVLQLEPEAGEIVISLVLV</sequence>
<dbReference type="GO" id="GO:0035091">
    <property type="term" value="F:phosphatidylinositol binding"/>
    <property type="evidence" value="ECO:0007669"/>
    <property type="project" value="InterPro"/>
</dbReference>
<dbReference type="OrthoDB" id="10254720at2759"/>
<dbReference type="SUPFAM" id="SSF64268">
    <property type="entry name" value="PX domain"/>
    <property type="match status" value="1"/>
</dbReference>
<name>F0ZQ57_DICPU</name>
<dbReference type="SMART" id="SM00312">
    <property type="entry name" value="PX"/>
    <property type="match status" value="1"/>
</dbReference>
<evidence type="ECO:0000313" key="4">
    <source>
        <dbReference type="EMBL" id="EGC33926.1"/>
    </source>
</evidence>
<dbReference type="EMBL" id="GL871120">
    <property type="protein sequence ID" value="EGC33926.1"/>
    <property type="molecule type" value="Genomic_DNA"/>
</dbReference>
<evidence type="ECO:0000259" key="3">
    <source>
        <dbReference type="PROSITE" id="PS50195"/>
    </source>
</evidence>
<reference evidence="5" key="1">
    <citation type="journal article" date="2011" name="Genome Biol.">
        <title>Comparative genomics of the social amoebae Dictyostelium discoideum and Dictyostelium purpureum.</title>
        <authorList>
            <consortium name="US DOE Joint Genome Institute (JGI-PGF)"/>
            <person name="Sucgang R."/>
            <person name="Kuo A."/>
            <person name="Tian X."/>
            <person name="Salerno W."/>
            <person name="Parikh A."/>
            <person name="Feasley C.L."/>
            <person name="Dalin E."/>
            <person name="Tu H."/>
            <person name="Huang E."/>
            <person name="Barry K."/>
            <person name="Lindquist E."/>
            <person name="Shapiro H."/>
            <person name="Bruce D."/>
            <person name="Schmutz J."/>
            <person name="Salamov A."/>
            <person name="Fey P."/>
            <person name="Gaudet P."/>
            <person name="Anjard C."/>
            <person name="Babu M.M."/>
            <person name="Basu S."/>
            <person name="Bushmanova Y."/>
            <person name="van der Wel H."/>
            <person name="Katoh-Kurasawa M."/>
            <person name="Dinh C."/>
            <person name="Coutinho P.M."/>
            <person name="Saito T."/>
            <person name="Elias M."/>
            <person name="Schaap P."/>
            <person name="Kay R.R."/>
            <person name="Henrissat B."/>
            <person name="Eichinger L."/>
            <person name="Rivero F."/>
            <person name="Putnam N.H."/>
            <person name="West C.M."/>
            <person name="Loomis W.F."/>
            <person name="Chisholm R.L."/>
            <person name="Shaulsky G."/>
            <person name="Strassmann J.E."/>
            <person name="Queller D.C."/>
            <person name="Kuspa A."/>
            <person name="Grigoriev I.V."/>
        </authorList>
    </citation>
    <scope>NUCLEOTIDE SEQUENCE [LARGE SCALE GENOMIC DNA]</scope>
    <source>
        <strain evidence="5">QSDP1</strain>
    </source>
</reference>
<dbReference type="PANTHER" id="PTHR46571">
    <property type="entry name" value="SORTING NEXIN-8"/>
    <property type="match status" value="1"/>
</dbReference>
<keyword evidence="5" id="KW-1185">Reference proteome</keyword>
<dbReference type="GO" id="GO:0006886">
    <property type="term" value="P:intracellular protein transport"/>
    <property type="evidence" value="ECO:0000318"/>
    <property type="project" value="GO_Central"/>
</dbReference>
<dbReference type="GO" id="GO:0034498">
    <property type="term" value="P:early endosome to Golgi transport"/>
    <property type="evidence" value="ECO:0000318"/>
    <property type="project" value="GO_Central"/>
</dbReference>
<dbReference type="PANTHER" id="PTHR46571:SF1">
    <property type="entry name" value="SORTING NEXIN-8"/>
    <property type="match status" value="1"/>
</dbReference>
<feature type="region of interest" description="Disordered" evidence="2">
    <location>
        <begin position="224"/>
        <end position="256"/>
    </location>
</feature>
<dbReference type="OMA" id="NSNGHEY"/>
<dbReference type="InterPro" id="IPR036871">
    <property type="entry name" value="PX_dom_sf"/>
</dbReference>
<dbReference type="Pfam" id="PF00787">
    <property type="entry name" value="PX"/>
    <property type="match status" value="1"/>
</dbReference>
<dbReference type="InParanoid" id="F0ZQ57"/>
<dbReference type="CDD" id="cd06093">
    <property type="entry name" value="PX_domain"/>
    <property type="match status" value="1"/>
</dbReference>
<comment type="subcellular location">
    <subcellularLocation>
        <location evidence="1">Membrane</location>
        <topology evidence="1">Peripheral membrane protein</topology>
        <orientation evidence="1">Cytoplasmic side</orientation>
    </subcellularLocation>
</comment>
<dbReference type="KEGG" id="dpp:DICPUDRAFT_88567"/>
<dbReference type="eggNOG" id="ENOG502R9J8">
    <property type="taxonomic scope" value="Eukaryota"/>
</dbReference>
<evidence type="ECO:0000313" key="5">
    <source>
        <dbReference type="Proteomes" id="UP000001064"/>
    </source>
</evidence>